<dbReference type="InterPro" id="IPR002740">
    <property type="entry name" value="EVE_domain"/>
</dbReference>
<name>A0ABP6VYV7_9GAMM</name>
<dbReference type="Gene3D" id="3.10.590.10">
    <property type="entry name" value="ph1033 like domains"/>
    <property type="match status" value="1"/>
</dbReference>
<evidence type="ECO:0000313" key="2">
    <source>
        <dbReference type="EMBL" id="GAA3543685.1"/>
    </source>
</evidence>
<keyword evidence="3" id="KW-1185">Reference proteome</keyword>
<dbReference type="PANTHER" id="PTHR14087">
    <property type="entry name" value="THYMOCYTE NUCLEAR PROTEIN 1"/>
    <property type="match status" value="1"/>
</dbReference>
<dbReference type="CDD" id="cd21133">
    <property type="entry name" value="EVE"/>
    <property type="match status" value="1"/>
</dbReference>
<evidence type="ECO:0000313" key="3">
    <source>
        <dbReference type="Proteomes" id="UP001500795"/>
    </source>
</evidence>
<evidence type="ECO:0000259" key="1">
    <source>
        <dbReference type="Pfam" id="PF01878"/>
    </source>
</evidence>
<organism evidence="2 3">
    <name type="scientific">Zobellella aerophila</name>
    <dbReference type="NCBI Taxonomy" id="870480"/>
    <lineage>
        <taxon>Bacteria</taxon>
        <taxon>Pseudomonadati</taxon>
        <taxon>Pseudomonadota</taxon>
        <taxon>Gammaproteobacteria</taxon>
        <taxon>Aeromonadales</taxon>
        <taxon>Aeromonadaceae</taxon>
        <taxon>Zobellella</taxon>
    </lineage>
</organism>
<dbReference type="InterPro" id="IPR015947">
    <property type="entry name" value="PUA-like_sf"/>
</dbReference>
<dbReference type="InterPro" id="IPR047197">
    <property type="entry name" value="THYN1-like_EVE"/>
</dbReference>
<dbReference type="Pfam" id="PF01878">
    <property type="entry name" value="EVE"/>
    <property type="match status" value="1"/>
</dbReference>
<comment type="caution">
    <text evidence="2">The sequence shown here is derived from an EMBL/GenBank/DDBJ whole genome shotgun (WGS) entry which is preliminary data.</text>
</comment>
<proteinExistence type="predicted"/>
<protein>
    <submittedName>
        <fullName evidence="2">EVE domain-containing protein</fullName>
    </submittedName>
</protein>
<gene>
    <name evidence="2" type="ORF">GCM10022394_24610</name>
</gene>
<reference evidence="3" key="1">
    <citation type="journal article" date="2019" name="Int. J. Syst. Evol. Microbiol.">
        <title>The Global Catalogue of Microorganisms (GCM) 10K type strain sequencing project: providing services to taxonomists for standard genome sequencing and annotation.</title>
        <authorList>
            <consortium name="The Broad Institute Genomics Platform"/>
            <consortium name="The Broad Institute Genome Sequencing Center for Infectious Disease"/>
            <person name="Wu L."/>
            <person name="Ma J."/>
        </authorList>
    </citation>
    <scope>NUCLEOTIDE SEQUENCE [LARGE SCALE GENOMIC DNA]</scope>
    <source>
        <strain evidence="3">JCM 17110</strain>
    </source>
</reference>
<dbReference type="InterPro" id="IPR052181">
    <property type="entry name" value="5hmC_binding"/>
</dbReference>
<dbReference type="SUPFAM" id="SSF88697">
    <property type="entry name" value="PUA domain-like"/>
    <property type="match status" value="1"/>
</dbReference>
<feature type="domain" description="EVE" evidence="1">
    <location>
        <begin position="2"/>
        <end position="147"/>
    </location>
</feature>
<dbReference type="Proteomes" id="UP001500795">
    <property type="component" value="Unassembled WGS sequence"/>
</dbReference>
<dbReference type="EMBL" id="BAABCX010000003">
    <property type="protein sequence ID" value="GAA3543685.1"/>
    <property type="molecule type" value="Genomic_DNA"/>
</dbReference>
<dbReference type="RefSeq" id="WP_344958429.1">
    <property type="nucleotide sequence ID" value="NZ_BAABCX010000003.1"/>
</dbReference>
<accession>A0ABP6VYV7</accession>
<sequence length="149" mass="16806">MAYWLFKTEPETFSIDDLAKKDTIWEGVRNYQARNFLRDGVKEGDEVFIYHSSCKRVGIAGIGRVTRAGFADPFAFDPDSRYFDPKSSPDKPIWYAAELTFVRRLPLLSLAELKANPALAELALVKKGSRLSVMPVSSAQWRSILAMAE</sequence>
<dbReference type="PANTHER" id="PTHR14087:SF7">
    <property type="entry name" value="THYMOCYTE NUCLEAR PROTEIN 1"/>
    <property type="match status" value="1"/>
</dbReference>